<feature type="compositionally biased region" description="Basic and acidic residues" evidence="1">
    <location>
        <begin position="179"/>
        <end position="199"/>
    </location>
</feature>
<feature type="non-terminal residue" evidence="2">
    <location>
        <position position="1"/>
    </location>
</feature>
<proteinExistence type="predicted"/>
<dbReference type="EMBL" id="CADCWI010000113">
    <property type="protein sequence ID" value="CAA9564591.1"/>
    <property type="molecule type" value="Genomic_DNA"/>
</dbReference>
<dbReference type="AlphaFoldDB" id="A0A6J4V3U3"/>
<accession>A0A6J4V3U3</accession>
<evidence type="ECO:0000313" key="2">
    <source>
        <dbReference type="EMBL" id="CAA9564591.1"/>
    </source>
</evidence>
<feature type="non-terminal residue" evidence="2">
    <location>
        <position position="320"/>
    </location>
</feature>
<feature type="region of interest" description="Disordered" evidence="1">
    <location>
        <begin position="104"/>
        <end position="216"/>
    </location>
</feature>
<reference evidence="2" key="1">
    <citation type="submission" date="2020-02" db="EMBL/GenBank/DDBJ databases">
        <authorList>
            <person name="Meier V. D."/>
        </authorList>
    </citation>
    <scope>NUCLEOTIDE SEQUENCE</scope>
    <source>
        <strain evidence="2">AVDCRST_MAG43</strain>
    </source>
</reference>
<organism evidence="2">
    <name type="scientific">uncultured Thermomicrobiales bacterium</name>
    <dbReference type="NCBI Taxonomy" id="1645740"/>
    <lineage>
        <taxon>Bacteria</taxon>
        <taxon>Pseudomonadati</taxon>
        <taxon>Thermomicrobiota</taxon>
        <taxon>Thermomicrobia</taxon>
        <taxon>Thermomicrobiales</taxon>
        <taxon>environmental samples</taxon>
    </lineage>
</organism>
<gene>
    <name evidence="2" type="ORF">AVDCRST_MAG43-2217</name>
</gene>
<feature type="compositionally biased region" description="Basic and acidic residues" evidence="1">
    <location>
        <begin position="105"/>
        <end position="119"/>
    </location>
</feature>
<protein>
    <submittedName>
        <fullName evidence="2">ABC transporter, permease protein 1 (Cluster 1, maltose/g3p/polyamine/iron)</fullName>
    </submittedName>
</protein>
<name>A0A6J4V3U3_9BACT</name>
<sequence>GQYHSRDRRRPGRSTGASPTHSQVLANQARARADGACIALHQPLDHRLFGVHGLSVLLPDQDQLYPDLGIRGTRLDRARQLSTHARRQRVPYVHLQHALFPGFGRTDRHSDRDGARPVHELGASGNSALSCSNIPAVSPPPVRDLADRDHDAGSIPRHRQRTLPLRRLEPAQLAGQSRLRQDRDRRTRPVRSWPDRADLPRGTQGHSRAPVRGRQTGRCRELEPLPQHHLAVDDPDHPLQPDLRRKCLAPGFHPGLHHDQGRTGQRDHLLYVLSLSERVPVRRPTWLRLCNGGHALHCDVHHRRPDLLHLQPLGALRPDL</sequence>
<feature type="compositionally biased region" description="Basic residues" evidence="1">
    <location>
        <begin position="1"/>
        <end position="12"/>
    </location>
</feature>
<feature type="compositionally biased region" description="Polar residues" evidence="1">
    <location>
        <begin position="124"/>
        <end position="135"/>
    </location>
</feature>
<evidence type="ECO:0000256" key="1">
    <source>
        <dbReference type="SAM" id="MobiDB-lite"/>
    </source>
</evidence>
<feature type="region of interest" description="Disordered" evidence="1">
    <location>
        <begin position="1"/>
        <end position="23"/>
    </location>
</feature>